<dbReference type="KEGG" id="bcoa:BF29_2496"/>
<dbReference type="RefSeq" id="WP_029142709.1">
    <property type="nucleotide sequence ID" value="NZ_ALAS01000301.1"/>
</dbReference>
<dbReference type="AlphaFoldDB" id="A0A0B5WSZ6"/>
<dbReference type="HOGENOM" id="CLU_2380191_0_0_9"/>
<comment type="caution">
    <text evidence="1">The sequence shown here is derived from an EMBL/GenBank/DDBJ whole genome shotgun (WGS) entry which is preliminary data.</text>
</comment>
<reference evidence="1 2" key="1">
    <citation type="submission" date="2016-11" db="EMBL/GenBank/DDBJ databases">
        <authorList>
            <person name="Varghese N."/>
            <person name="Submissions S."/>
        </authorList>
    </citation>
    <scope>NUCLEOTIDE SEQUENCE [LARGE SCALE GENOMIC DNA]</scope>
    <source>
        <strain evidence="1 2">DSM 1</strain>
    </source>
</reference>
<gene>
    <name evidence="1" type="ORF">SAMN02745208_02591</name>
</gene>
<sequence>MITKEDFLPADLPKAIEHYKCCKTCLHLAETELEIGQIDMAEMRMIDFNRSLAELKRLKERKVQQDRINAMIFELIEKGIDIHKIIFLGGQQNG</sequence>
<dbReference type="Proteomes" id="UP000184029">
    <property type="component" value="Unassembled WGS sequence"/>
</dbReference>
<dbReference type="GeneID" id="29814877"/>
<dbReference type="EMBL" id="FQUB01000068">
    <property type="protein sequence ID" value="SHF74075.1"/>
    <property type="molecule type" value="Genomic_DNA"/>
</dbReference>
<evidence type="ECO:0000313" key="1">
    <source>
        <dbReference type="EMBL" id="SHF74075.1"/>
    </source>
</evidence>
<organism evidence="1 2">
    <name type="scientific">Heyndrickxia coagulans DSM 1 = ATCC 7050</name>
    <dbReference type="NCBI Taxonomy" id="1121088"/>
    <lineage>
        <taxon>Bacteria</taxon>
        <taxon>Bacillati</taxon>
        <taxon>Bacillota</taxon>
        <taxon>Bacilli</taxon>
        <taxon>Bacillales</taxon>
        <taxon>Bacillaceae</taxon>
        <taxon>Heyndrickxia</taxon>
    </lineage>
</organism>
<evidence type="ECO:0000313" key="2">
    <source>
        <dbReference type="Proteomes" id="UP000184029"/>
    </source>
</evidence>
<accession>A0A0B5WSZ6</accession>
<proteinExistence type="predicted"/>
<name>A0A0B5WSZ6_HEYCO</name>
<protein>
    <submittedName>
        <fullName evidence="1">Uncharacterized protein</fullName>
    </submittedName>
</protein>
<dbReference type="KEGG" id="bcoa:BF29_2572"/>